<dbReference type="GO" id="GO:0008691">
    <property type="term" value="F:3-hydroxybutyryl-CoA dehydrogenase activity"/>
    <property type="evidence" value="ECO:0007669"/>
    <property type="project" value="TreeGrafter"/>
</dbReference>
<feature type="site" description="Important for catalytic activity" evidence="2">
    <location>
        <position position="125"/>
    </location>
</feature>
<evidence type="ECO:0000256" key="2">
    <source>
        <dbReference type="PIRSR" id="PIRSR000105-1"/>
    </source>
</evidence>
<feature type="region of interest" description="Disordered" evidence="3">
    <location>
        <begin position="249"/>
        <end position="289"/>
    </location>
</feature>
<proteinExistence type="predicted"/>
<dbReference type="Proteomes" id="UP000766550">
    <property type="component" value="Unassembled WGS sequence"/>
</dbReference>
<dbReference type="Gene3D" id="1.10.1040.10">
    <property type="entry name" value="N-(1-d-carboxylethyl)-l-norvaline Dehydrogenase, domain 2"/>
    <property type="match status" value="1"/>
</dbReference>
<dbReference type="Pfam" id="PF00725">
    <property type="entry name" value="3HCDH"/>
    <property type="match status" value="1"/>
</dbReference>
<protein>
    <submittedName>
        <fullName evidence="6">3-hydroxyacyl-CoA dehydrogenase family protein</fullName>
    </submittedName>
</protein>
<dbReference type="GO" id="GO:0006635">
    <property type="term" value="P:fatty acid beta-oxidation"/>
    <property type="evidence" value="ECO:0007669"/>
    <property type="project" value="TreeGrafter"/>
</dbReference>
<dbReference type="Gene3D" id="3.40.50.720">
    <property type="entry name" value="NAD(P)-binding Rossmann-like Domain"/>
    <property type="match status" value="1"/>
</dbReference>
<dbReference type="PANTHER" id="PTHR48075:SF5">
    <property type="entry name" value="3-HYDROXYBUTYRYL-COA DEHYDROGENASE"/>
    <property type="match status" value="1"/>
</dbReference>
<dbReference type="InterPro" id="IPR008927">
    <property type="entry name" value="6-PGluconate_DH-like_C_sf"/>
</dbReference>
<keyword evidence="1" id="KW-0560">Oxidoreductase</keyword>
<name>A0A8J7Y7Y2_9EURY</name>
<accession>A0A8J7Y7Y2</accession>
<reference evidence="6 7" key="1">
    <citation type="submission" date="2021-06" db="EMBL/GenBank/DDBJ databases">
        <title>New haloarchaea isolates fom saline soil.</title>
        <authorList>
            <person name="Duran-Viseras A."/>
            <person name="Sanchez-Porro C.S."/>
            <person name="Ventosa A."/>
        </authorList>
    </citation>
    <scope>NUCLEOTIDE SEQUENCE [LARGE SCALE GENOMIC DNA]</scope>
    <source>
        <strain evidence="6 7">JCM 183640</strain>
    </source>
</reference>
<dbReference type="GO" id="GO:0070403">
    <property type="term" value="F:NAD+ binding"/>
    <property type="evidence" value="ECO:0007669"/>
    <property type="project" value="InterPro"/>
</dbReference>
<gene>
    <name evidence="6" type="ORF">KTS45_04100</name>
</gene>
<feature type="domain" description="3-hydroxyacyl-CoA dehydrogenase NAD binding" evidence="5">
    <location>
        <begin position="2"/>
        <end position="167"/>
    </location>
</feature>
<dbReference type="AlphaFoldDB" id="A0A8J7Y7Y2"/>
<dbReference type="InterPro" id="IPR013328">
    <property type="entry name" value="6PGD_dom2"/>
</dbReference>
<dbReference type="InterPro" id="IPR006108">
    <property type="entry name" value="3HC_DH_C"/>
</dbReference>
<dbReference type="SUPFAM" id="SSF48179">
    <property type="entry name" value="6-phosphogluconate dehydrogenase C-terminal domain-like"/>
    <property type="match status" value="1"/>
</dbReference>
<organism evidence="6 7">
    <name type="scientific">Haloarcula limicola</name>
    <dbReference type="NCBI Taxonomy" id="1429915"/>
    <lineage>
        <taxon>Archaea</taxon>
        <taxon>Methanobacteriati</taxon>
        <taxon>Methanobacteriota</taxon>
        <taxon>Stenosarchaea group</taxon>
        <taxon>Halobacteria</taxon>
        <taxon>Halobacteriales</taxon>
        <taxon>Haloarculaceae</taxon>
        <taxon>Haloarcula</taxon>
    </lineage>
</organism>
<evidence type="ECO:0000256" key="3">
    <source>
        <dbReference type="SAM" id="MobiDB-lite"/>
    </source>
</evidence>
<evidence type="ECO:0000313" key="7">
    <source>
        <dbReference type="Proteomes" id="UP000766550"/>
    </source>
</evidence>
<comment type="caution">
    <text evidence="6">The sequence shown here is derived from an EMBL/GenBank/DDBJ whole genome shotgun (WGS) entry which is preliminary data.</text>
</comment>
<evidence type="ECO:0000256" key="1">
    <source>
        <dbReference type="ARBA" id="ARBA00023002"/>
    </source>
</evidence>
<dbReference type="PANTHER" id="PTHR48075">
    <property type="entry name" value="3-HYDROXYACYL-COA DEHYDROGENASE FAMILY PROTEIN"/>
    <property type="match status" value="1"/>
</dbReference>
<dbReference type="PIRSF" id="PIRSF000105">
    <property type="entry name" value="HCDH"/>
    <property type="match status" value="1"/>
</dbReference>
<dbReference type="InterPro" id="IPR006176">
    <property type="entry name" value="3-OHacyl-CoA_DH_NAD-bd"/>
</dbReference>
<dbReference type="OrthoDB" id="51300at2157"/>
<evidence type="ECO:0000259" key="4">
    <source>
        <dbReference type="Pfam" id="PF00725"/>
    </source>
</evidence>
<dbReference type="SUPFAM" id="SSF51735">
    <property type="entry name" value="NAD(P)-binding Rossmann-fold domains"/>
    <property type="match status" value="1"/>
</dbReference>
<feature type="domain" description="3-hydroxyacyl-CoA dehydrogenase C-terminal" evidence="4">
    <location>
        <begin position="170"/>
        <end position="264"/>
    </location>
</feature>
<dbReference type="EMBL" id="JAHQXF010000001">
    <property type="protein sequence ID" value="MBV0923373.1"/>
    <property type="molecule type" value="Genomic_DNA"/>
</dbReference>
<evidence type="ECO:0000313" key="6">
    <source>
        <dbReference type="EMBL" id="MBV0923373.1"/>
    </source>
</evidence>
<sequence>MNVAVLGAGPRGRNATRRCLRAGHEVRLYDSDAHAVMDSIDAVGQRLPEREISDHVDGTTGLQSAVSGVDLVLDTTAGDVDERRELLTEVEQFVADETILVSETEESVTAVATGLERPGRAAGLHFVEPAESGLVEVILADQTTDATRERVREFVEELGGVPLAVRDAPGFAAARLELAELVEAIRVVESGVATVPDADLAATRTEEERGPLARADERGLDGVLESLDRLASTLDDRFEPPALLRQRVADGHLGKSTGEGFYVWKNGEPSSAAELGQRDAAPGDDSDEG</sequence>
<dbReference type="RefSeq" id="WP_162316508.1">
    <property type="nucleotide sequence ID" value="NZ_JAHQXF010000001.1"/>
</dbReference>
<dbReference type="Pfam" id="PF02737">
    <property type="entry name" value="3HCDH_N"/>
    <property type="match status" value="1"/>
</dbReference>
<dbReference type="InterPro" id="IPR036291">
    <property type="entry name" value="NAD(P)-bd_dom_sf"/>
</dbReference>
<keyword evidence="7" id="KW-1185">Reference proteome</keyword>
<evidence type="ECO:0000259" key="5">
    <source>
        <dbReference type="Pfam" id="PF02737"/>
    </source>
</evidence>
<dbReference type="InterPro" id="IPR022694">
    <property type="entry name" value="3-OHacyl-CoA_DH"/>
</dbReference>